<evidence type="ECO:0000313" key="10">
    <source>
        <dbReference type="Proteomes" id="UP000600247"/>
    </source>
</evidence>
<accession>A0A917M784</accession>
<feature type="transmembrane region" description="Helical" evidence="7">
    <location>
        <begin position="185"/>
        <end position="208"/>
    </location>
</feature>
<evidence type="ECO:0000256" key="1">
    <source>
        <dbReference type="ARBA" id="ARBA00004651"/>
    </source>
</evidence>
<gene>
    <name evidence="9" type="ORF">GCM10010918_44100</name>
</gene>
<dbReference type="GO" id="GO:0055085">
    <property type="term" value="P:transmembrane transport"/>
    <property type="evidence" value="ECO:0007669"/>
    <property type="project" value="InterPro"/>
</dbReference>
<keyword evidence="10" id="KW-1185">Reference proteome</keyword>
<dbReference type="Pfam" id="PF00528">
    <property type="entry name" value="BPD_transp_1"/>
    <property type="match status" value="1"/>
</dbReference>
<dbReference type="Proteomes" id="UP000600247">
    <property type="component" value="Unassembled WGS sequence"/>
</dbReference>
<keyword evidence="6 7" id="KW-0472">Membrane</keyword>
<dbReference type="AlphaFoldDB" id="A0A917M784"/>
<feature type="transmembrane region" description="Helical" evidence="7">
    <location>
        <begin position="109"/>
        <end position="130"/>
    </location>
</feature>
<dbReference type="CDD" id="cd06261">
    <property type="entry name" value="TM_PBP2"/>
    <property type="match status" value="1"/>
</dbReference>
<dbReference type="SUPFAM" id="SSF161098">
    <property type="entry name" value="MetI-like"/>
    <property type="match status" value="1"/>
</dbReference>
<feature type="transmembrane region" description="Helical" evidence="7">
    <location>
        <begin position="247"/>
        <end position="265"/>
    </location>
</feature>
<comment type="caution">
    <text evidence="9">The sequence shown here is derived from an EMBL/GenBank/DDBJ whole genome shotgun (WGS) entry which is preliminary data.</text>
</comment>
<keyword evidence="3" id="KW-1003">Cell membrane</keyword>
<dbReference type="InterPro" id="IPR035906">
    <property type="entry name" value="MetI-like_sf"/>
</dbReference>
<feature type="transmembrane region" description="Helical" evidence="7">
    <location>
        <begin position="75"/>
        <end position="97"/>
    </location>
</feature>
<evidence type="ECO:0000259" key="8">
    <source>
        <dbReference type="PROSITE" id="PS50928"/>
    </source>
</evidence>
<protein>
    <submittedName>
        <fullName evidence="9">ABC transporter permease</fullName>
    </submittedName>
</protein>
<evidence type="ECO:0000313" key="9">
    <source>
        <dbReference type="EMBL" id="GGG81959.1"/>
    </source>
</evidence>
<proteinExistence type="inferred from homology"/>
<dbReference type="PROSITE" id="PS50928">
    <property type="entry name" value="ABC_TM1"/>
    <property type="match status" value="1"/>
</dbReference>
<evidence type="ECO:0000256" key="7">
    <source>
        <dbReference type="RuleBase" id="RU363032"/>
    </source>
</evidence>
<comment type="similarity">
    <text evidence="7">Belongs to the binding-protein-dependent transport system permease family.</text>
</comment>
<reference evidence="9 10" key="1">
    <citation type="journal article" date="2014" name="Int. J. Syst. Evol. Microbiol.">
        <title>Complete genome sequence of Corynebacterium casei LMG S-19264T (=DSM 44701T), isolated from a smear-ripened cheese.</title>
        <authorList>
            <consortium name="US DOE Joint Genome Institute (JGI-PGF)"/>
            <person name="Walter F."/>
            <person name="Albersmeier A."/>
            <person name="Kalinowski J."/>
            <person name="Ruckert C."/>
        </authorList>
    </citation>
    <scope>NUCLEOTIDE SEQUENCE [LARGE SCALE GENOMIC DNA]</scope>
    <source>
        <strain evidence="9 10">CGMCC 1.15286</strain>
    </source>
</reference>
<dbReference type="GO" id="GO:0005886">
    <property type="term" value="C:plasma membrane"/>
    <property type="evidence" value="ECO:0007669"/>
    <property type="project" value="UniProtKB-SubCell"/>
</dbReference>
<feature type="transmembrane region" description="Helical" evidence="7">
    <location>
        <begin position="142"/>
        <end position="164"/>
    </location>
</feature>
<dbReference type="EMBL" id="BMHY01000010">
    <property type="protein sequence ID" value="GGG81959.1"/>
    <property type="molecule type" value="Genomic_DNA"/>
</dbReference>
<dbReference type="Gene3D" id="1.10.3720.10">
    <property type="entry name" value="MetI-like"/>
    <property type="match status" value="1"/>
</dbReference>
<keyword evidence="5 7" id="KW-1133">Transmembrane helix</keyword>
<evidence type="ECO:0000256" key="2">
    <source>
        <dbReference type="ARBA" id="ARBA00022448"/>
    </source>
</evidence>
<name>A0A917M784_9BACL</name>
<evidence type="ECO:0000256" key="5">
    <source>
        <dbReference type="ARBA" id="ARBA00022989"/>
    </source>
</evidence>
<dbReference type="InterPro" id="IPR000515">
    <property type="entry name" value="MetI-like"/>
</dbReference>
<dbReference type="PANTHER" id="PTHR32243">
    <property type="entry name" value="MALTOSE TRANSPORT SYSTEM PERMEASE-RELATED"/>
    <property type="match status" value="1"/>
</dbReference>
<evidence type="ECO:0000256" key="3">
    <source>
        <dbReference type="ARBA" id="ARBA00022475"/>
    </source>
</evidence>
<sequence length="280" mass="31481">MNSTRMSLKFHPKYLLLIVVVVATLFPIYWMAIMALQRSEDLFKNVSLWPSSITFEHMISIFTTENYLLPLFNSFIITAASLTIVMVCGLASAYVLARRSFSIAYNKSLLIWILLVRVLPPITFALPLYILMNELGLLNTKIPIILAHILVNLPLVIWFMLAFFASVPNEIEESARVDGASEFKIYYKVILPLVMPGIAAVTILSFMASWNEYLYSVIFIQSPSDFTIPLKLATLNSEQELTEWGKVASGGMISMLPVLIIAMFMQKHLMNGLTAGAVKE</sequence>
<dbReference type="InterPro" id="IPR050901">
    <property type="entry name" value="BP-dep_ABC_trans_perm"/>
</dbReference>
<evidence type="ECO:0000256" key="6">
    <source>
        <dbReference type="ARBA" id="ARBA00023136"/>
    </source>
</evidence>
<dbReference type="PANTHER" id="PTHR32243:SF18">
    <property type="entry name" value="INNER MEMBRANE ABC TRANSPORTER PERMEASE PROTEIN YCJP"/>
    <property type="match status" value="1"/>
</dbReference>
<evidence type="ECO:0000256" key="4">
    <source>
        <dbReference type="ARBA" id="ARBA00022692"/>
    </source>
</evidence>
<feature type="transmembrane region" description="Helical" evidence="7">
    <location>
        <begin position="14"/>
        <end position="36"/>
    </location>
</feature>
<keyword evidence="2 7" id="KW-0813">Transport</keyword>
<keyword evidence="4 7" id="KW-0812">Transmembrane</keyword>
<organism evidence="9 10">
    <name type="scientific">Paenibacillus radicis</name>
    <name type="common">ex Gao et al. 2016</name>
    <dbReference type="NCBI Taxonomy" id="1737354"/>
    <lineage>
        <taxon>Bacteria</taxon>
        <taxon>Bacillati</taxon>
        <taxon>Bacillota</taxon>
        <taxon>Bacilli</taxon>
        <taxon>Bacillales</taxon>
        <taxon>Paenibacillaceae</taxon>
        <taxon>Paenibacillus</taxon>
    </lineage>
</organism>
<dbReference type="RefSeq" id="WP_229692319.1">
    <property type="nucleotide sequence ID" value="NZ_BMHY01000010.1"/>
</dbReference>
<feature type="domain" description="ABC transmembrane type-1" evidence="8">
    <location>
        <begin position="71"/>
        <end position="265"/>
    </location>
</feature>
<comment type="subcellular location">
    <subcellularLocation>
        <location evidence="1 7">Cell membrane</location>
        <topology evidence="1 7">Multi-pass membrane protein</topology>
    </subcellularLocation>
</comment>